<accession>A0ABT8DVH3</accession>
<evidence type="ECO:0000256" key="3">
    <source>
        <dbReference type="RuleBase" id="RU000363"/>
    </source>
</evidence>
<protein>
    <submittedName>
        <fullName evidence="4">SDR family oxidoreductase</fullName>
        <ecNumber evidence="4">1.-.-.-</ecNumber>
    </submittedName>
</protein>
<dbReference type="PANTHER" id="PTHR43669">
    <property type="entry name" value="5-KETO-D-GLUCONATE 5-REDUCTASE"/>
    <property type="match status" value="1"/>
</dbReference>
<dbReference type="PRINTS" id="PR00081">
    <property type="entry name" value="GDHRDH"/>
</dbReference>
<dbReference type="InterPro" id="IPR002347">
    <property type="entry name" value="SDR_fam"/>
</dbReference>
<dbReference type="InterPro" id="IPR036291">
    <property type="entry name" value="NAD(P)-bd_dom_sf"/>
</dbReference>
<dbReference type="SUPFAM" id="SSF51735">
    <property type="entry name" value="NAD(P)-binding Rossmann-fold domains"/>
    <property type="match status" value="1"/>
</dbReference>
<evidence type="ECO:0000256" key="2">
    <source>
        <dbReference type="ARBA" id="ARBA00023002"/>
    </source>
</evidence>
<dbReference type="CDD" id="cd05233">
    <property type="entry name" value="SDR_c"/>
    <property type="match status" value="1"/>
</dbReference>
<dbReference type="InterPro" id="IPR020904">
    <property type="entry name" value="Sc_DH/Rdtase_CS"/>
</dbReference>
<dbReference type="PRINTS" id="PR00080">
    <property type="entry name" value="SDRFAMILY"/>
</dbReference>
<dbReference type="PANTHER" id="PTHR43669:SF12">
    <property type="entry name" value="BLR5618 PROTEIN"/>
    <property type="match status" value="1"/>
</dbReference>
<dbReference type="GO" id="GO:0016491">
    <property type="term" value="F:oxidoreductase activity"/>
    <property type="evidence" value="ECO:0007669"/>
    <property type="project" value="UniProtKB-KW"/>
</dbReference>
<evidence type="ECO:0000313" key="4">
    <source>
        <dbReference type="EMBL" id="MDN3920146.1"/>
    </source>
</evidence>
<proteinExistence type="inferred from homology"/>
<dbReference type="PROSITE" id="PS00061">
    <property type="entry name" value="ADH_SHORT"/>
    <property type="match status" value="1"/>
</dbReference>
<dbReference type="Pfam" id="PF00106">
    <property type="entry name" value="adh_short"/>
    <property type="match status" value="1"/>
</dbReference>
<gene>
    <name evidence="4" type="ORF">QWJ38_07620</name>
</gene>
<dbReference type="Gene3D" id="3.40.50.720">
    <property type="entry name" value="NAD(P)-binding Rossmann-like Domain"/>
    <property type="match status" value="1"/>
</dbReference>
<keyword evidence="2 4" id="KW-0560">Oxidoreductase</keyword>
<sequence length="249" mass="26232">MSEFQKFALVTGAGSGIGRAAAQALMGAGYRVALVGRREQALRETAAADPARALVLPADVSKPAAVTALFERVHAEFGRLDLLFNNAGTGAPAVPIDELSYEQWQAVVDVNLTASFLCAQAAFKLMKTQSPRGGRIINNGSISAHAPRPFSIAYTATKHAITGLTKTLALDGRAHDIACGQLDIGNALTELTQRMTRGVPQANGELAVEPTMDVAHAASAILYMAQLPLEANVQFMTVMATKMPFVGRG</sequence>
<comment type="caution">
    <text evidence="4">The sequence shown here is derived from an EMBL/GenBank/DDBJ whole genome shotgun (WGS) entry which is preliminary data.</text>
</comment>
<evidence type="ECO:0000313" key="5">
    <source>
        <dbReference type="Proteomes" id="UP001228044"/>
    </source>
</evidence>
<name>A0ABT8DVH3_9BURK</name>
<comment type="similarity">
    <text evidence="1 3">Belongs to the short-chain dehydrogenases/reductases (SDR) family.</text>
</comment>
<keyword evidence="5" id="KW-1185">Reference proteome</keyword>
<dbReference type="EMBL" id="JAUHHC010000002">
    <property type="protein sequence ID" value="MDN3920146.1"/>
    <property type="molecule type" value="Genomic_DNA"/>
</dbReference>
<dbReference type="Proteomes" id="UP001228044">
    <property type="component" value="Unassembled WGS sequence"/>
</dbReference>
<dbReference type="RefSeq" id="WP_290358458.1">
    <property type="nucleotide sequence ID" value="NZ_JAUHHC010000002.1"/>
</dbReference>
<reference evidence="4 5" key="1">
    <citation type="submission" date="2023-06" db="EMBL/GenBank/DDBJ databases">
        <title>Pelomonas sp. PFR6 16S ribosomal RNA gene Genome sequencing and assembly.</title>
        <authorList>
            <person name="Woo H."/>
        </authorList>
    </citation>
    <scope>NUCLEOTIDE SEQUENCE [LARGE SCALE GENOMIC DNA]</scope>
    <source>
        <strain evidence="4 5">PFR6</strain>
    </source>
</reference>
<organism evidence="4 5">
    <name type="scientific">Roseateles violae</name>
    <dbReference type="NCBI Taxonomy" id="3058042"/>
    <lineage>
        <taxon>Bacteria</taxon>
        <taxon>Pseudomonadati</taxon>
        <taxon>Pseudomonadota</taxon>
        <taxon>Betaproteobacteria</taxon>
        <taxon>Burkholderiales</taxon>
        <taxon>Sphaerotilaceae</taxon>
        <taxon>Roseateles</taxon>
    </lineage>
</organism>
<evidence type="ECO:0000256" key="1">
    <source>
        <dbReference type="ARBA" id="ARBA00006484"/>
    </source>
</evidence>
<dbReference type="EC" id="1.-.-.-" evidence="4"/>